<feature type="region of interest" description="Disordered" evidence="8">
    <location>
        <begin position="425"/>
        <end position="451"/>
    </location>
</feature>
<keyword evidence="5" id="KW-0479">Metal-binding</keyword>
<feature type="compositionally biased region" description="Low complexity" evidence="8">
    <location>
        <begin position="432"/>
        <end position="451"/>
    </location>
</feature>
<keyword evidence="11" id="KW-1185">Reference proteome</keyword>
<keyword evidence="7" id="KW-0862">Zinc</keyword>
<feature type="region of interest" description="Disordered" evidence="8">
    <location>
        <begin position="1125"/>
        <end position="1147"/>
    </location>
</feature>
<dbReference type="InterPro" id="IPR045089">
    <property type="entry name" value="PGGT1B-like"/>
</dbReference>
<dbReference type="AlphaFoldDB" id="A0AAD6NMS1"/>
<dbReference type="Proteomes" id="UP001221413">
    <property type="component" value="Unassembled WGS sequence"/>
</dbReference>
<dbReference type="GO" id="GO:0005953">
    <property type="term" value="C:CAAX-protein geranylgeranyltransferase complex"/>
    <property type="evidence" value="ECO:0007669"/>
    <property type="project" value="TreeGrafter"/>
</dbReference>
<dbReference type="PANTHER" id="PTHR11774">
    <property type="entry name" value="GERANYLGERANYL TRANSFERASE TYPE BETA SUBUNIT"/>
    <property type="match status" value="1"/>
</dbReference>
<feature type="compositionally biased region" description="Low complexity" evidence="8">
    <location>
        <begin position="265"/>
        <end position="281"/>
    </location>
</feature>
<keyword evidence="4" id="KW-0808">Transferase</keyword>
<evidence type="ECO:0000256" key="8">
    <source>
        <dbReference type="SAM" id="MobiDB-lite"/>
    </source>
</evidence>
<comment type="similarity">
    <text evidence="2">Belongs to the protein prenyltransferase subunit beta family.</text>
</comment>
<evidence type="ECO:0000313" key="11">
    <source>
        <dbReference type="Proteomes" id="UP001221413"/>
    </source>
</evidence>
<dbReference type="Pfam" id="PF00432">
    <property type="entry name" value="Prenyltrans"/>
    <property type="match status" value="1"/>
</dbReference>
<gene>
    <name evidence="10" type="ORF">Dda_3364</name>
</gene>
<evidence type="ECO:0000256" key="7">
    <source>
        <dbReference type="ARBA" id="ARBA00022833"/>
    </source>
</evidence>
<feature type="region of interest" description="Disordered" evidence="8">
    <location>
        <begin position="265"/>
        <end position="308"/>
    </location>
</feature>
<feature type="region of interest" description="Disordered" evidence="8">
    <location>
        <begin position="470"/>
        <end position="494"/>
    </location>
</feature>
<evidence type="ECO:0000256" key="2">
    <source>
        <dbReference type="ARBA" id="ARBA00010497"/>
    </source>
</evidence>
<evidence type="ECO:0000256" key="4">
    <source>
        <dbReference type="ARBA" id="ARBA00022679"/>
    </source>
</evidence>
<comment type="cofactor">
    <cofactor evidence="1">
        <name>Zn(2+)</name>
        <dbReference type="ChEBI" id="CHEBI:29105"/>
    </cofactor>
</comment>
<dbReference type="InterPro" id="IPR001330">
    <property type="entry name" value="Prenyltrans"/>
</dbReference>
<name>A0AAD6NMS1_DREDA</name>
<evidence type="ECO:0000259" key="9">
    <source>
        <dbReference type="Pfam" id="PF00432"/>
    </source>
</evidence>
<dbReference type="Gene3D" id="1.50.10.20">
    <property type="match status" value="1"/>
</dbReference>
<sequence length="1242" mass="134979">MPVPTRPTFNRERNIRYWLRCLRTLLPMGYTSNDLNRTSLAFFCVNSLHILGELGKLTTDAERAAWTTWLYGCQHPRGGFRGSPGTDLGAALSDANAIWDPATLPGTFFSLITLLALGDDLTRVNRLETLRWLPTLQRDDGSFAEMHTARDGESEATAVRDPRFSYLAAAVRWMLRGEEGSLEVEVPDVDVDMAVRFLQSIEAYDGGFGGRPGSESHAGHTFCVIAALALFDRLYPPQSPSSPPTLHGLPHPSETVRWLVSRQQPLTPKPTTSSSSTSPAPEYDTKTHLSPLPPPFPPPDDHNGFNGRANKRTDTCYSFWVIASLDLLRQSHLIDAESNRAFLLEETAHVIGGFGKWAGAPPDVLHSCLGIVSLAMMREEGMNRCDSALCAPLQTRERLENLAWRKRRDPTTGYPCFSRPRARRLSSRVSRHSSCSSPATSPSLSRLSTSTTSSSSMFSIITTSLAFANSSRNPYRPSRTTTPTTPRTSRSSRIAPSSLIFPASPHSRLVSKLAIDAAVDDMSLSQPPGVSIRLSGNTSAWNSAENRIHAVGLVVVRCRRGRCGCVFEVIDAGEGLRQQRPQPRADNLVEEHLHRVIVQTARARRETRHERVQRRPHAVRLTREGELRVQIRRLAGIRLRKRRCPPTPPAAAGTVIRRLEEAVDDARDIVNGDVKVVRQHAEGDDLVVRRRGVDAHGLRVAVVLHAALHHADKVAFEDAFHGRGHLADERQALRRERAGEHVADKRVMYGVAVFLSGLDGCRCRSGGSSSSWKAFSTLRRKKKVVMTSNGVASLPSTRVARMDLAITGGMRRAGGGEVEEPLAWRGDFGGGGGGMHLRAMKREYSDQRESMTPSSERWPSTSFTSTLSSSLVRVPLRAPGRGEPLRCVPDAPAGPERKDWTRKENAYDLISESWPTIINFSPNIISLHQWIYLVDNLDHPPDAVVLLHQRRVPLHDAGHVLEQRAERAGIEQRAVVLASPHRSHALRDAPAHVAAVDLQPGVRAPYQREQLEVAGDLLAVAGFGRAVELAQEQTAEALGCVRERLGRRLGFLGRGHHFFRELGVEDLVGHGGRAVEVLRGGFPVLRSAHAAGDAEDAGLELDDVLDEAEGRADVGLLDVELADGGGDAGGRAGGPSEHAGGEAAGSDDLRAEAGADEVEAGELAGELILGREEVVEARGELGLLRGQGGEAAVDVIDGGGGVDGGEGSGELGLVLELVGDLLPWRVVVVIVGVGRIAIALVR</sequence>
<organism evidence="10 11">
    <name type="scientific">Drechslerella dactyloides</name>
    <name type="common">Nematode-trapping fungus</name>
    <name type="synonym">Arthrobotrys dactyloides</name>
    <dbReference type="NCBI Taxonomy" id="74499"/>
    <lineage>
        <taxon>Eukaryota</taxon>
        <taxon>Fungi</taxon>
        <taxon>Dikarya</taxon>
        <taxon>Ascomycota</taxon>
        <taxon>Pezizomycotina</taxon>
        <taxon>Orbiliomycetes</taxon>
        <taxon>Orbiliales</taxon>
        <taxon>Orbiliaceae</taxon>
        <taxon>Drechslerella</taxon>
    </lineage>
</organism>
<evidence type="ECO:0000256" key="3">
    <source>
        <dbReference type="ARBA" id="ARBA00022602"/>
    </source>
</evidence>
<dbReference type="GO" id="GO:0046872">
    <property type="term" value="F:metal ion binding"/>
    <property type="evidence" value="ECO:0007669"/>
    <property type="project" value="UniProtKB-KW"/>
</dbReference>
<accession>A0AAD6NMS1</accession>
<evidence type="ECO:0000256" key="1">
    <source>
        <dbReference type="ARBA" id="ARBA00001947"/>
    </source>
</evidence>
<keyword evidence="3" id="KW-0637">Prenyltransferase</keyword>
<protein>
    <recommendedName>
        <fullName evidence="9">Prenyltransferase alpha-alpha toroid domain-containing protein</fullName>
    </recommendedName>
</protein>
<dbReference type="GO" id="GO:0004662">
    <property type="term" value="F:CAAX-protein geranylgeranyltransferase activity"/>
    <property type="evidence" value="ECO:0007669"/>
    <property type="project" value="TreeGrafter"/>
</dbReference>
<dbReference type="SUPFAM" id="SSF48239">
    <property type="entry name" value="Terpenoid cyclases/Protein prenyltransferases"/>
    <property type="match status" value="1"/>
</dbReference>
<dbReference type="InterPro" id="IPR008930">
    <property type="entry name" value="Terpenoid_cyclase/PrenylTrfase"/>
</dbReference>
<proteinExistence type="inferred from homology"/>
<dbReference type="PANTHER" id="PTHR11774:SF4">
    <property type="entry name" value="GERANYLGERANYL TRANSFERASE TYPE-1 SUBUNIT BETA"/>
    <property type="match status" value="1"/>
</dbReference>
<evidence type="ECO:0000256" key="6">
    <source>
        <dbReference type="ARBA" id="ARBA00022737"/>
    </source>
</evidence>
<evidence type="ECO:0000313" key="10">
    <source>
        <dbReference type="EMBL" id="KAJ6262553.1"/>
    </source>
</evidence>
<dbReference type="EMBL" id="JAQGDS010000003">
    <property type="protein sequence ID" value="KAJ6262553.1"/>
    <property type="molecule type" value="Genomic_DNA"/>
</dbReference>
<reference evidence="10" key="1">
    <citation type="submission" date="2023-01" db="EMBL/GenBank/DDBJ databases">
        <title>The chitinases involved in constricting ring structure development in the nematode-trapping fungus Drechslerella dactyloides.</title>
        <authorList>
            <person name="Wang R."/>
            <person name="Zhang L."/>
            <person name="Tang P."/>
            <person name="Li S."/>
            <person name="Liang L."/>
        </authorList>
    </citation>
    <scope>NUCLEOTIDE SEQUENCE</scope>
    <source>
        <strain evidence="10">YMF1.00031</strain>
    </source>
</reference>
<comment type="caution">
    <text evidence="10">The sequence shown here is derived from an EMBL/GenBank/DDBJ whole genome shotgun (WGS) entry which is preliminary data.</text>
</comment>
<evidence type="ECO:0000256" key="5">
    <source>
        <dbReference type="ARBA" id="ARBA00022723"/>
    </source>
</evidence>
<keyword evidence="6" id="KW-0677">Repeat</keyword>
<feature type="domain" description="Prenyltransferase alpha-alpha toroid" evidence="9">
    <location>
        <begin position="9"/>
        <end position="390"/>
    </location>
</feature>